<proteinExistence type="predicted"/>
<comment type="caution">
    <text evidence="1">The sequence shown here is derived from an EMBL/GenBank/DDBJ whole genome shotgun (WGS) entry which is preliminary data.</text>
</comment>
<name>K1S182_9ZZZZ</name>
<gene>
    <name evidence="1" type="ORF">OBE_13625</name>
</gene>
<protein>
    <submittedName>
        <fullName evidence="1">Uncharacterized protein</fullName>
    </submittedName>
</protein>
<evidence type="ECO:0000313" key="1">
    <source>
        <dbReference type="EMBL" id="EKC51403.1"/>
    </source>
</evidence>
<organism evidence="1">
    <name type="scientific">human gut metagenome</name>
    <dbReference type="NCBI Taxonomy" id="408170"/>
    <lineage>
        <taxon>unclassified sequences</taxon>
        <taxon>metagenomes</taxon>
        <taxon>organismal metagenomes</taxon>
    </lineage>
</organism>
<accession>K1S182</accession>
<reference evidence="1" key="1">
    <citation type="journal article" date="2013" name="Environ. Microbiol.">
        <title>Microbiota from the distal guts of lean and obese adolescents exhibit partial functional redundancy besides clear differences in community structure.</title>
        <authorList>
            <person name="Ferrer M."/>
            <person name="Ruiz A."/>
            <person name="Lanza F."/>
            <person name="Haange S.B."/>
            <person name="Oberbach A."/>
            <person name="Till H."/>
            <person name="Bargiela R."/>
            <person name="Campoy C."/>
            <person name="Segura M.T."/>
            <person name="Richter M."/>
            <person name="von Bergen M."/>
            <person name="Seifert J."/>
            <person name="Suarez A."/>
        </authorList>
    </citation>
    <scope>NUCLEOTIDE SEQUENCE</scope>
</reference>
<dbReference type="EMBL" id="AJWZ01009410">
    <property type="protein sequence ID" value="EKC51403.1"/>
    <property type="molecule type" value="Genomic_DNA"/>
</dbReference>
<sequence>MQPNILTRRLNVKAGELLNEHGIEYTVKRTRSGSFISLARKAV</sequence>
<dbReference type="AlphaFoldDB" id="K1S182"/>